<proteinExistence type="predicted"/>
<dbReference type="RefSeq" id="XP_018985737.1">
    <property type="nucleotide sequence ID" value="XM_019132688.1"/>
</dbReference>
<dbReference type="EMBL" id="KV454430">
    <property type="protein sequence ID" value="ODQ80409.1"/>
    <property type="molecule type" value="Genomic_DNA"/>
</dbReference>
<dbReference type="PANTHER" id="PTHR15396">
    <property type="entry name" value="RIBONUCLEASE P PROTEIN SUBUNIT P40"/>
    <property type="match status" value="1"/>
</dbReference>
<gene>
    <name evidence="1" type="ORF">BABINDRAFT_7843</name>
</gene>
<dbReference type="GO" id="GO:0000171">
    <property type="term" value="F:ribonuclease MRP activity"/>
    <property type="evidence" value="ECO:0007669"/>
    <property type="project" value="TreeGrafter"/>
</dbReference>
<sequence length="366" mass="41017">MKQIQFPRTKCHVTCGDVVSEKLTKPERSLVKHNLSCRVQLLLPEASFQRMELQLAGLRASTFQMTIPSLNALLSPGFIALVAAHRLCVVSEGHVDHEDMFAIVSKLSTKAVRMVLNLSELTYQRCGLMGKRSQLLSGILKQKKYQVVYADVCANDEQQQWDRLLWSSDKIFQNTKITVTCSTDETAIAETKAYLSLIGTVTHTVVGPQVQRFTSVDTPKTLSYSQHLKENPPYAESLLKDHLESYTLDLLEWLAYASVNGQQLTQEVDPYVSSYSVRDLDGTCKQNLVCVTWDGLIATDFLSFKLHQLQKGKDWSCVASYGLADTPISFGLQEHGFHENGQNDVVVLVTGDKYTLWEILGGRDGY</sequence>
<dbReference type="Proteomes" id="UP000094336">
    <property type="component" value="Unassembled WGS sequence"/>
</dbReference>
<dbReference type="PANTHER" id="PTHR15396:SF1">
    <property type="entry name" value="RIBONUCLEASE P PROTEIN SUBUNIT P40"/>
    <property type="match status" value="1"/>
</dbReference>
<dbReference type="GO" id="GO:0001682">
    <property type="term" value="P:tRNA 5'-leader removal"/>
    <property type="evidence" value="ECO:0007669"/>
    <property type="project" value="InterPro"/>
</dbReference>
<dbReference type="Pfam" id="PF08584">
    <property type="entry name" value="Ribonuc_P_40"/>
    <property type="match status" value="1"/>
</dbReference>
<dbReference type="GO" id="GO:0000172">
    <property type="term" value="C:ribonuclease MRP complex"/>
    <property type="evidence" value="ECO:0007669"/>
    <property type="project" value="TreeGrafter"/>
</dbReference>
<protein>
    <submittedName>
        <fullName evidence="1">Uncharacterized protein</fullName>
    </submittedName>
</protein>
<evidence type="ECO:0000313" key="2">
    <source>
        <dbReference type="Proteomes" id="UP000094336"/>
    </source>
</evidence>
<reference evidence="2" key="1">
    <citation type="submission" date="2016-05" db="EMBL/GenBank/DDBJ databases">
        <title>Comparative genomics of biotechnologically important yeasts.</title>
        <authorList>
            <consortium name="DOE Joint Genome Institute"/>
            <person name="Riley R."/>
            <person name="Haridas S."/>
            <person name="Wolfe K.H."/>
            <person name="Lopes M.R."/>
            <person name="Hittinger C.T."/>
            <person name="Goker M."/>
            <person name="Salamov A."/>
            <person name="Wisecaver J."/>
            <person name="Long T.M."/>
            <person name="Aerts A.L."/>
            <person name="Barry K."/>
            <person name="Choi C."/>
            <person name="Clum A."/>
            <person name="Coughlan A.Y."/>
            <person name="Deshpande S."/>
            <person name="Douglass A.P."/>
            <person name="Hanson S.J."/>
            <person name="Klenk H.-P."/>
            <person name="Labutti K."/>
            <person name="Lapidus A."/>
            <person name="Lindquist E."/>
            <person name="Lipzen A."/>
            <person name="Meier-Kolthoff J.P."/>
            <person name="Ohm R.A."/>
            <person name="Otillar R.P."/>
            <person name="Pangilinan J."/>
            <person name="Peng Y."/>
            <person name="Rokas A."/>
            <person name="Rosa C.A."/>
            <person name="Scheuner C."/>
            <person name="Sibirny A.A."/>
            <person name="Slot J.C."/>
            <person name="Stielow J.B."/>
            <person name="Sun H."/>
            <person name="Kurtzman C.P."/>
            <person name="Blackwell M."/>
            <person name="Grigoriev I.V."/>
            <person name="Jeffries T.W."/>
        </authorList>
    </citation>
    <scope>NUCLEOTIDE SEQUENCE [LARGE SCALE GENOMIC DNA]</scope>
    <source>
        <strain evidence="2">NRRL Y-12698</strain>
    </source>
</reference>
<keyword evidence="2" id="KW-1185">Reference proteome</keyword>
<dbReference type="STRING" id="984486.A0A1E3QRT5"/>
<dbReference type="GO" id="GO:0030681">
    <property type="term" value="C:multimeric ribonuclease P complex"/>
    <property type="evidence" value="ECO:0007669"/>
    <property type="project" value="TreeGrafter"/>
</dbReference>
<dbReference type="InterPro" id="IPR013893">
    <property type="entry name" value="RNase_P_Rpp40"/>
</dbReference>
<dbReference type="OrthoDB" id="63112at2759"/>
<dbReference type="AlphaFoldDB" id="A0A1E3QRT5"/>
<dbReference type="GO" id="GO:0000447">
    <property type="term" value="P:endonucleolytic cleavage in ITS1 to separate SSU-rRNA from 5.8S rRNA and LSU-rRNA from tricistronic rRNA transcript (SSU-rRNA, 5.8S rRNA, LSU-rRNA)"/>
    <property type="evidence" value="ECO:0007669"/>
    <property type="project" value="TreeGrafter"/>
</dbReference>
<organism evidence="1 2">
    <name type="scientific">Babjeviella inositovora NRRL Y-12698</name>
    <dbReference type="NCBI Taxonomy" id="984486"/>
    <lineage>
        <taxon>Eukaryota</taxon>
        <taxon>Fungi</taxon>
        <taxon>Dikarya</taxon>
        <taxon>Ascomycota</taxon>
        <taxon>Saccharomycotina</taxon>
        <taxon>Pichiomycetes</taxon>
        <taxon>Serinales incertae sedis</taxon>
        <taxon>Babjeviella</taxon>
    </lineage>
</organism>
<accession>A0A1E3QRT5</accession>
<evidence type="ECO:0000313" key="1">
    <source>
        <dbReference type="EMBL" id="ODQ80409.1"/>
    </source>
</evidence>
<dbReference type="GO" id="GO:0004526">
    <property type="term" value="F:ribonuclease P activity"/>
    <property type="evidence" value="ECO:0007669"/>
    <property type="project" value="TreeGrafter"/>
</dbReference>
<dbReference type="GeneID" id="30150541"/>
<name>A0A1E3QRT5_9ASCO</name>